<keyword evidence="1" id="KW-0132">Cell division</keyword>
<dbReference type="GO" id="GO:0031145">
    <property type="term" value="P:anaphase-promoting complex-dependent catabolic process"/>
    <property type="evidence" value="ECO:0007669"/>
    <property type="project" value="TreeGrafter"/>
</dbReference>
<dbReference type="Pfam" id="PF13181">
    <property type="entry name" value="TPR_8"/>
    <property type="match status" value="2"/>
</dbReference>
<dbReference type="InterPro" id="IPR011990">
    <property type="entry name" value="TPR-like_helical_dom_sf"/>
</dbReference>
<evidence type="ECO:0000256" key="3">
    <source>
        <dbReference type="ARBA" id="ARBA00022776"/>
    </source>
</evidence>
<evidence type="ECO:0000256" key="1">
    <source>
        <dbReference type="ARBA" id="ARBA00022618"/>
    </source>
</evidence>
<dbReference type="GO" id="GO:0045842">
    <property type="term" value="P:positive regulation of mitotic metaphase/anaphase transition"/>
    <property type="evidence" value="ECO:0007669"/>
    <property type="project" value="TreeGrafter"/>
</dbReference>
<dbReference type="PANTHER" id="PTHR12558:SF9">
    <property type="entry name" value="CELL DIVISION CYCLE PROTEIN 16 HOMOLOG"/>
    <property type="match status" value="1"/>
</dbReference>
<dbReference type="GO" id="GO:0016567">
    <property type="term" value="P:protein ubiquitination"/>
    <property type="evidence" value="ECO:0007669"/>
    <property type="project" value="TreeGrafter"/>
</dbReference>
<dbReference type="InterPro" id="IPR019734">
    <property type="entry name" value="TPR_rpt"/>
</dbReference>
<accession>A0A1B7TAN5</accession>
<dbReference type="PANTHER" id="PTHR12558">
    <property type="entry name" value="CELL DIVISION CYCLE 16,23,27"/>
    <property type="match status" value="1"/>
</dbReference>
<keyword evidence="10" id="KW-1185">Reference proteome</keyword>
<evidence type="ECO:0000313" key="9">
    <source>
        <dbReference type="EMBL" id="OBA25780.1"/>
    </source>
</evidence>
<keyword evidence="4" id="KW-0833">Ubl conjugation pathway</keyword>
<dbReference type="SMART" id="SM00028">
    <property type="entry name" value="TPR"/>
    <property type="match status" value="8"/>
</dbReference>
<protein>
    <submittedName>
        <fullName evidence="9">TPR-like protein</fullName>
    </submittedName>
</protein>
<feature type="region of interest" description="Disordered" evidence="8">
    <location>
        <begin position="377"/>
        <end position="396"/>
    </location>
</feature>
<dbReference type="GO" id="GO:0005680">
    <property type="term" value="C:anaphase-promoting complex"/>
    <property type="evidence" value="ECO:0007669"/>
    <property type="project" value="TreeGrafter"/>
</dbReference>
<evidence type="ECO:0000256" key="4">
    <source>
        <dbReference type="ARBA" id="ARBA00022786"/>
    </source>
</evidence>
<evidence type="ECO:0000256" key="8">
    <source>
        <dbReference type="SAM" id="MobiDB-lite"/>
    </source>
</evidence>
<feature type="repeat" description="TPR" evidence="7">
    <location>
        <begin position="705"/>
        <end position="738"/>
    </location>
</feature>
<keyword evidence="2" id="KW-0677">Repeat</keyword>
<feature type="compositionally biased region" description="Polar residues" evidence="8">
    <location>
        <begin position="1"/>
        <end position="17"/>
    </location>
</feature>
<name>A0A1B7TAN5_9ASCO</name>
<evidence type="ECO:0000256" key="5">
    <source>
        <dbReference type="ARBA" id="ARBA00022803"/>
    </source>
</evidence>
<evidence type="ECO:0000256" key="2">
    <source>
        <dbReference type="ARBA" id="ARBA00022737"/>
    </source>
</evidence>
<proteinExistence type="predicted"/>
<keyword evidence="6" id="KW-0131">Cell cycle</keyword>
<keyword evidence="3" id="KW-0498">Mitosis</keyword>
<dbReference type="PROSITE" id="PS50005">
    <property type="entry name" value="TPR"/>
    <property type="match status" value="1"/>
</dbReference>
<dbReference type="EMBL" id="LXPE01000045">
    <property type="protein sequence ID" value="OBA25780.1"/>
    <property type="molecule type" value="Genomic_DNA"/>
</dbReference>
<keyword evidence="5 7" id="KW-0802">TPR repeat</keyword>
<dbReference type="GO" id="GO:0051301">
    <property type="term" value="P:cell division"/>
    <property type="evidence" value="ECO:0007669"/>
    <property type="project" value="UniProtKB-KW"/>
</dbReference>
<reference evidence="10" key="1">
    <citation type="journal article" date="2016" name="Proc. Natl. Acad. Sci. U.S.A.">
        <title>Comparative genomics of biotechnologically important yeasts.</title>
        <authorList>
            <person name="Riley R."/>
            <person name="Haridas S."/>
            <person name="Wolfe K.H."/>
            <person name="Lopes M.R."/>
            <person name="Hittinger C.T."/>
            <person name="Goeker M."/>
            <person name="Salamov A.A."/>
            <person name="Wisecaver J.H."/>
            <person name="Long T.M."/>
            <person name="Calvey C.H."/>
            <person name="Aerts A.L."/>
            <person name="Barry K.W."/>
            <person name="Choi C."/>
            <person name="Clum A."/>
            <person name="Coughlan A.Y."/>
            <person name="Deshpande S."/>
            <person name="Douglass A.P."/>
            <person name="Hanson S.J."/>
            <person name="Klenk H.-P."/>
            <person name="LaButti K.M."/>
            <person name="Lapidus A."/>
            <person name="Lindquist E.A."/>
            <person name="Lipzen A.M."/>
            <person name="Meier-Kolthoff J.P."/>
            <person name="Ohm R.A."/>
            <person name="Otillar R.P."/>
            <person name="Pangilinan J.L."/>
            <person name="Peng Y."/>
            <person name="Rokas A."/>
            <person name="Rosa C.A."/>
            <person name="Scheuner C."/>
            <person name="Sibirny A.A."/>
            <person name="Slot J.C."/>
            <person name="Stielow J.B."/>
            <person name="Sun H."/>
            <person name="Kurtzman C.P."/>
            <person name="Blackwell M."/>
            <person name="Grigoriev I.V."/>
            <person name="Jeffries T.W."/>
        </authorList>
    </citation>
    <scope>NUCLEOTIDE SEQUENCE [LARGE SCALE GENOMIC DNA]</scope>
    <source>
        <strain evidence="10">NRRL Y-1626</strain>
    </source>
</reference>
<dbReference type="SUPFAM" id="SSF48452">
    <property type="entry name" value="TPR-like"/>
    <property type="match status" value="2"/>
</dbReference>
<gene>
    <name evidence="9" type="ORF">HANVADRAFT_53672</name>
</gene>
<feature type="compositionally biased region" description="Basic and acidic residues" evidence="8">
    <location>
        <begin position="377"/>
        <end position="387"/>
    </location>
</feature>
<dbReference type="OrthoDB" id="10006270at2759"/>
<dbReference type="AlphaFoldDB" id="A0A1B7TAN5"/>
<evidence type="ECO:0000256" key="6">
    <source>
        <dbReference type="ARBA" id="ARBA00023306"/>
    </source>
</evidence>
<feature type="region of interest" description="Disordered" evidence="8">
    <location>
        <begin position="1"/>
        <end position="41"/>
    </location>
</feature>
<dbReference type="Proteomes" id="UP000092321">
    <property type="component" value="Unassembled WGS sequence"/>
</dbReference>
<dbReference type="Gene3D" id="1.25.40.10">
    <property type="entry name" value="Tetratricopeptide repeat domain"/>
    <property type="match status" value="1"/>
</dbReference>
<dbReference type="GO" id="GO:0005737">
    <property type="term" value="C:cytoplasm"/>
    <property type="evidence" value="ECO:0007669"/>
    <property type="project" value="TreeGrafter"/>
</dbReference>
<evidence type="ECO:0000256" key="7">
    <source>
        <dbReference type="PROSITE-ProRule" id="PRU00339"/>
    </source>
</evidence>
<sequence>MNNSSNGFLQPQETPLNESRHKYRHKQHRLSSVSKNGHQHHSFSIHNSGIKLSHKFFGYGKSTVFKQSPILNKNINVDLNSPSNLLTPLKTARSFFNQETPKIRAHDNQGILNQLREWRDCSMLENQFITMDFVNEKICSYLLEEEDPTYIKNNIEYIEEFYQLLNGKFLMKQYYKVVDLFQNNLVVSKIVDHHLPSILLIGLSLYEMGKFEEALEFIGDGEAVEEEENINVDKNNINSENNFDIFSPPNKENTNENEKIVINSTKTSFTNNSIGSSICCLRGKVLIKLNQFDVAKNQLQKAINLNVKNFESFQILVDNSMLAKEELSDFYNTIPFDRQIADKQLRNLIKSLYYKQISYNYLKNDDNVDENVLKIEEEEEEKQRNNSEDVMEDDEEDDDEAIVSFYDNEEQSVIKETTITNYTPMNDKKANMYIKRCNLLLNKESQINSIKKLFIQCRYLDCVKKCEFFMESGLDSYNDEVLVHYISSLFEINNKTKLFKIVNDLVMNCPREWITEFASGTHQLCLKKLVSARKHFAKATALNPQSLASWIGYGHTFVADLEYEQAIVVYSTASKLFPGSHIPLMFLGMQYIVMENFTQSEQYLKMAIEINDADPLLLNELGVIYYQQCDFLKAKKYLKKAYELVTKMMMSENHNFSGKQPNTYYSNKTWNGIFVNLGHTYRKLNDLGKALMCFEMVNGNSMQNTNILTSMALICLKLLKLERCIDYLHKALSVSPDNVMARNLLAKAMELNCGM</sequence>
<comment type="caution">
    <text evidence="9">The sequence shown here is derived from an EMBL/GenBank/DDBJ whole genome shotgun (WGS) entry which is preliminary data.</text>
</comment>
<evidence type="ECO:0000313" key="10">
    <source>
        <dbReference type="Proteomes" id="UP000092321"/>
    </source>
</evidence>
<organism evidence="9 10">
    <name type="scientific">Hanseniaspora valbyensis NRRL Y-1626</name>
    <dbReference type="NCBI Taxonomy" id="766949"/>
    <lineage>
        <taxon>Eukaryota</taxon>
        <taxon>Fungi</taxon>
        <taxon>Dikarya</taxon>
        <taxon>Ascomycota</taxon>
        <taxon>Saccharomycotina</taxon>
        <taxon>Saccharomycetes</taxon>
        <taxon>Saccharomycodales</taxon>
        <taxon>Saccharomycodaceae</taxon>
        <taxon>Hanseniaspora</taxon>
    </lineage>
</organism>